<name>A0A0D1X226_9EURO</name>
<proteinExistence type="predicted"/>
<dbReference type="HOGENOM" id="CLU_337076_0_0_1"/>
<feature type="region of interest" description="Disordered" evidence="1">
    <location>
        <begin position="649"/>
        <end position="722"/>
    </location>
</feature>
<organism evidence="2 3">
    <name type="scientific">Exophiala sideris</name>
    <dbReference type="NCBI Taxonomy" id="1016849"/>
    <lineage>
        <taxon>Eukaryota</taxon>
        <taxon>Fungi</taxon>
        <taxon>Dikarya</taxon>
        <taxon>Ascomycota</taxon>
        <taxon>Pezizomycotina</taxon>
        <taxon>Eurotiomycetes</taxon>
        <taxon>Chaetothyriomycetidae</taxon>
        <taxon>Chaetothyriales</taxon>
        <taxon>Herpotrichiellaceae</taxon>
        <taxon>Exophiala</taxon>
    </lineage>
</organism>
<evidence type="ECO:0000313" key="2">
    <source>
        <dbReference type="EMBL" id="KIV81521.1"/>
    </source>
</evidence>
<evidence type="ECO:0000313" key="3">
    <source>
        <dbReference type="Proteomes" id="UP000053599"/>
    </source>
</evidence>
<feature type="compositionally biased region" description="Polar residues" evidence="1">
    <location>
        <begin position="666"/>
        <end position="686"/>
    </location>
</feature>
<feature type="compositionally biased region" description="Low complexity" evidence="1">
    <location>
        <begin position="435"/>
        <end position="449"/>
    </location>
</feature>
<protein>
    <submittedName>
        <fullName evidence="2">Uncharacterized protein</fullName>
    </submittedName>
</protein>
<feature type="region of interest" description="Disordered" evidence="1">
    <location>
        <begin position="579"/>
        <end position="600"/>
    </location>
</feature>
<feature type="compositionally biased region" description="Polar residues" evidence="1">
    <location>
        <begin position="458"/>
        <end position="467"/>
    </location>
</feature>
<feature type="compositionally biased region" description="Low complexity" evidence="1">
    <location>
        <begin position="147"/>
        <end position="157"/>
    </location>
</feature>
<evidence type="ECO:0000256" key="1">
    <source>
        <dbReference type="SAM" id="MobiDB-lite"/>
    </source>
</evidence>
<dbReference type="AlphaFoldDB" id="A0A0D1X226"/>
<dbReference type="Proteomes" id="UP000053599">
    <property type="component" value="Unassembled WGS sequence"/>
</dbReference>
<sequence>MQNRFLSFDAATARLKWSDRLVAELKYELGTRGVQLRQEWKQKDLIIRVVESDAYAWYASMPEETLRQELSNRGLQGSGLSQEDLAATVARMDCHSDLVYQLSHMVVIQLQNELIRRNISLRGLRKKWQMINTLVDVETRSTPPPTRSTHTTTSSTRVQDSTPLGRHNRALFPTEQTQLRYQNGDNIAVSNLGATYHTTFPVRPNPVPRDASSLHRPSPVTESHIAAAPQVVSDALLPRQDLGTSLSANPRSEPSRLTPRIRSWELASPAQSSAVVHVAELEPVTPLSSPQLVAVPSQTTPPSPASLSPFHALKLKSPVRSVAPNASPLTLPQQPRPLEALGHLTEALTINEIQEMRAYEETWRNHDWQTLDEIRAELFESSDGQDVFVQCLRRKFRKVVEEKSRIEREHQGGPCQAGDVAQTEAADANTEHDLSTAPSASSGPAASISRDFPHTKETTSSLLATPPNTVPGIPPICRDARFLPITSIARPNTLPVTAPKNDTPTASISALPGTFPDHRDTGPWSGRYQGSSNPIANTVRRQVNGVSPGHYDITSIAEMPGDQQRGTEAWSRTPIHGSESLQSIQHPARSSEAAPMGHPQDKLSLQSIAVRKQSLRAVAEEGSSPIMAATQSQGQVQPLRWSDTLADTTAADQAPNPPPTGAPLRTQVQPSPVLNQGRQPPSGSSDTQRRPARQMVPERSSADVATPGPSGKLSDRATHPSDVSVDSSIVVQHPASVNIQTLPDVQDRRLRWNTDQIEQAFQLKAFTTVPHGRRIKVYFDKETPLAKEILRICSTNPRPTVAALTLPDDARADDQGFPGQWYVDATKATDTYNTLRKAMEKQHAE</sequence>
<reference evidence="2 3" key="1">
    <citation type="submission" date="2015-01" db="EMBL/GenBank/DDBJ databases">
        <title>The Genome Sequence of Exophiala sideris CBS121828.</title>
        <authorList>
            <consortium name="The Broad Institute Genomics Platform"/>
            <person name="Cuomo C."/>
            <person name="de Hoog S."/>
            <person name="Gorbushina A."/>
            <person name="Stielow B."/>
            <person name="Teixiera M."/>
            <person name="Abouelleil A."/>
            <person name="Chapman S.B."/>
            <person name="Priest M."/>
            <person name="Young S.K."/>
            <person name="Wortman J."/>
            <person name="Nusbaum C."/>
            <person name="Birren B."/>
        </authorList>
    </citation>
    <scope>NUCLEOTIDE SEQUENCE [LARGE SCALE GENOMIC DNA]</scope>
    <source>
        <strain evidence="2 3">CBS 121828</strain>
    </source>
</reference>
<feature type="region of interest" description="Disordered" evidence="1">
    <location>
        <begin position="139"/>
        <end position="167"/>
    </location>
</feature>
<feature type="region of interest" description="Disordered" evidence="1">
    <location>
        <begin position="403"/>
        <end position="469"/>
    </location>
</feature>
<gene>
    <name evidence="2" type="ORF">PV11_03699</name>
</gene>
<accession>A0A0D1X226</accession>
<dbReference type="EMBL" id="KN846952">
    <property type="protein sequence ID" value="KIV81521.1"/>
    <property type="molecule type" value="Genomic_DNA"/>
</dbReference>
<feature type="region of interest" description="Disordered" evidence="1">
    <location>
        <begin position="494"/>
        <end position="516"/>
    </location>
</feature>